<dbReference type="AlphaFoldDB" id="A0A366RPD3"/>
<keyword evidence="2" id="KW-1185">Reference proteome</keyword>
<dbReference type="Proteomes" id="UP000253153">
    <property type="component" value="Unassembled WGS sequence"/>
</dbReference>
<accession>A0A366RPD3</accession>
<sequence>MTSLRTTIAPGHDSVQEDIYNNAPKITSITTTHSTWFEKSQGYQYLKDNRPDSHAFLNKHQVVALALLGCEAMSIDIYQQTNQAMFRVLLSKEKKALLTAFRNIKSTIPKKKGAARKDVKKLQDREEWMKSLFELWENVKP</sequence>
<evidence type="ECO:0000313" key="1">
    <source>
        <dbReference type="EMBL" id="RBR18963.1"/>
    </source>
</evidence>
<evidence type="ECO:0000313" key="2">
    <source>
        <dbReference type="Proteomes" id="UP000253153"/>
    </source>
</evidence>
<organism evidence="1 2">
    <name type="scientific">Fusarium coffeatum</name>
    <dbReference type="NCBI Taxonomy" id="231269"/>
    <lineage>
        <taxon>Eukaryota</taxon>
        <taxon>Fungi</taxon>
        <taxon>Dikarya</taxon>
        <taxon>Ascomycota</taxon>
        <taxon>Pezizomycotina</taxon>
        <taxon>Sordariomycetes</taxon>
        <taxon>Hypocreomycetidae</taxon>
        <taxon>Hypocreales</taxon>
        <taxon>Nectriaceae</taxon>
        <taxon>Fusarium</taxon>
        <taxon>Fusarium incarnatum-equiseti species complex</taxon>
    </lineage>
</organism>
<dbReference type="RefSeq" id="XP_031016019.1">
    <property type="nucleotide sequence ID" value="XM_031159930.1"/>
</dbReference>
<dbReference type="EMBL" id="QKXC01000118">
    <property type="protein sequence ID" value="RBR18963.1"/>
    <property type="molecule type" value="Genomic_DNA"/>
</dbReference>
<gene>
    <name evidence="1" type="ORF">FIESC28_05785</name>
</gene>
<protein>
    <submittedName>
        <fullName evidence="1">Uncharacterized protein</fullName>
    </submittedName>
</protein>
<dbReference type="GeneID" id="41995226"/>
<name>A0A366RPD3_9HYPO</name>
<comment type="caution">
    <text evidence="1">The sequence shown here is derived from an EMBL/GenBank/DDBJ whole genome shotgun (WGS) entry which is preliminary data.</text>
</comment>
<proteinExistence type="predicted"/>
<reference evidence="1 2" key="1">
    <citation type="submission" date="2018-06" db="EMBL/GenBank/DDBJ databases">
        <title>Fusarium incarnatum-equiseti species complex species 28.</title>
        <authorList>
            <person name="Gardiner D.M."/>
        </authorList>
    </citation>
    <scope>NUCLEOTIDE SEQUENCE [LARGE SCALE GENOMIC DNA]</scope>
    <source>
        <strain evidence="1 2">FIESC_28</strain>
    </source>
</reference>